<dbReference type="Proteomes" id="UP000800200">
    <property type="component" value="Unassembled WGS sequence"/>
</dbReference>
<dbReference type="EMBL" id="ML994626">
    <property type="protein sequence ID" value="KAF2187632.1"/>
    <property type="molecule type" value="Genomic_DNA"/>
</dbReference>
<name>A0A6A6EA32_9PEZI</name>
<dbReference type="AlphaFoldDB" id="A0A6A6EA32"/>
<keyword evidence="2" id="KW-1185">Reference proteome</keyword>
<reference evidence="1" key="1">
    <citation type="journal article" date="2020" name="Stud. Mycol.">
        <title>101 Dothideomycetes genomes: a test case for predicting lifestyles and emergence of pathogens.</title>
        <authorList>
            <person name="Haridas S."/>
            <person name="Albert R."/>
            <person name="Binder M."/>
            <person name="Bloem J."/>
            <person name="Labutti K."/>
            <person name="Salamov A."/>
            <person name="Andreopoulos B."/>
            <person name="Baker S."/>
            <person name="Barry K."/>
            <person name="Bills G."/>
            <person name="Bluhm B."/>
            <person name="Cannon C."/>
            <person name="Castanera R."/>
            <person name="Culley D."/>
            <person name="Daum C."/>
            <person name="Ezra D."/>
            <person name="Gonzalez J."/>
            <person name="Henrissat B."/>
            <person name="Kuo A."/>
            <person name="Liang C."/>
            <person name="Lipzen A."/>
            <person name="Lutzoni F."/>
            <person name="Magnuson J."/>
            <person name="Mondo S."/>
            <person name="Nolan M."/>
            <person name="Ohm R."/>
            <person name="Pangilinan J."/>
            <person name="Park H.-J."/>
            <person name="Ramirez L."/>
            <person name="Alfaro M."/>
            <person name="Sun H."/>
            <person name="Tritt A."/>
            <person name="Yoshinaga Y."/>
            <person name="Zwiers L.-H."/>
            <person name="Turgeon B."/>
            <person name="Goodwin S."/>
            <person name="Spatafora J."/>
            <person name="Crous P."/>
            <person name="Grigoriev I."/>
        </authorList>
    </citation>
    <scope>NUCLEOTIDE SEQUENCE</scope>
    <source>
        <strain evidence="1">CBS 207.26</strain>
    </source>
</reference>
<proteinExistence type="predicted"/>
<sequence>MNQAFHQFPDFLFSHLSQFTLRSFTNSSPSWTIILSVVIYPRVFLIQGLLSNS</sequence>
<evidence type="ECO:0000313" key="1">
    <source>
        <dbReference type="EMBL" id="KAF2187632.1"/>
    </source>
</evidence>
<evidence type="ECO:0000313" key="2">
    <source>
        <dbReference type="Proteomes" id="UP000800200"/>
    </source>
</evidence>
<organism evidence="1 2">
    <name type="scientific">Zopfia rhizophila CBS 207.26</name>
    <dbReference type="NCBI Taxonomy" id="1314779"/>
    <lineage>
        <taxon>Eukaryota</taxon>
        <taxon>Fungi</taxon>
        <taxon>Dikarya</taxon>
        <taxon>Ascomycota</taxon>
        <taxon>Pezizomycotina</taxon>
        <taxon>Dothideomycetes</taxon>
        <taxon>Dothideomycetes incertae sedis</taxon>
        <taxon>Zopfiaceae</taxon>
        <taxon>Zopfia</taxon>
    </lineage>
</organism>
<gene>
    <name evidence="1" type="ORF">K469DRAFT_704545</name>
</gene>
<accession>A0A6A6EA32</accession>
<protein>
    <submittedName>
        <fullName evidence="1">Uncharacterized protein</fullName>
    </submittedName>
</protein>